<gene>
    <name evidence="1" type="ORF">LY79DRAFT_666466</name>
</gene>
<protein>
    <submittedName>
        <fullName evidence="1">Uncharacterized protein</fullName>
    </submittedName>
</protein>
<dbReference type="GeneID" id="85447468"/>
<accession>A0AAD8Q7X3</accession>
<dbReference type="Proteomes" id="UP001230504">
    <property type="component" value="Unassembled WGS sequence"/>
</dbReference>
<sequence length="103" mass="11269">MRFEGETTNIFRGLDANADIFNDRDLAAAVLKTSLAKRLGEETNALSTSKKRVEFANDIKSASDASDGNNFLEKLNVTVAELNAGMDVDTYIEMCKMIGDEIS</sequence>
<reference evidence="1" key="1">
    <citation type="submission" date="2021-06" db="EMBL/GenBank/DDBJ databases">
        <title>Comparative genomics, transcriptomics and evolutionary studies reveal genomic signatures of adaptation to plant cell wall in hemibiotrophic fungi.</title>
        <authorList>
            <consortium name="DOE Joint Genome Institute"/>
            <person name="Baroncelli R."/>
            <person name="Diaz J.F."/>
            <person name="Benocci T."/>
            <person name="Peng M."/>
            <person name="Battaglia E."/>
            <person name="Haridas S."/>
            <person name="Andreopoulos W."/>
            <person name="Labutti K."/>
            <person name="Pangilinan J."/>
            <person name="Floch G.L."/>
            <person name="Makela M.R."/>
            <person name="Henrissat B."/>
            <person name="Grigoriev I.V."/>
            <person name="Crouch J.A."/>
            <person name="De Vries R.P."/>
            <person name="Sukno S.A."/>
            <person name="Thon M.R."/>
        </authorList>
    </citation>
    <scope>NUCLEOTIDE SEQUENCE</scope>
    <source>
        <strain evidence="1">CBS 125086</strain>
    </source>
</reference>
<comment type="caution">
    <text evidence="1">The sequence shown here is derived from an EMBL/GenBank/DDBJ whole genome shotgun (WGS) entry which is preliminary data.</text>
</comment>
<name>A0AAD8Q7X3_9PEZI</name>
<evidence type="ECO:0000313" key="2">
    <source>
        <dbReference type="Proteomes" id="UP001230504"/>
    </source>
</evidence>
<dbReference type="RefSeq" id="XP_060418403.1">
    <property type="nucleotide sequence ID" value="XM_060563228.1"/>
</dbReference>
<keyword evidence="2" id="KW-1185">Reference proteome</keyword>
<dbReference type="AlphaFoldDB" id="A0AAD8Q7X3"/>
<evidence type="ECO:0000313" key="1">
    <source>
        <dbReference type="EMBL" id="KAK1597631.1"/>
    </source>
</evidence>
<proteinExistence type="predicted"/>
<organism evidence="1 2">
    <name type="scientific">Colletotrichum navitas</name>
    <dbReference type="NCBI Taxonomy" id="681940"/>
    <lineage>
        <taxon>Eukaryota</taxon>
        <taxon>Fungi</taxon>
        <taxon>Dikarya</taxon>
        <taxon>Ascomycota</taxon>
        <taxon>Pezizomycotina</taxon>
        <taxon>Sordariomycetes</taxon>
        <taxon>Hypocreomycetidae</taxon>
        <taxon>Glomerellales</taxon>
        <taxon>Glomerellaceae</taxon>
        <taxon>Colletotrichum</taxon>
        <taxon>Colletotrichum graminicola species complex</taxon>
    </lineage>
</organism>
<dbReference type="EMBL" id="JAHLJV010000007">
    <property type="protein sequence ID" value="KAK1597631.1"/>
    <property type="molecule type" value="Genomic_DNA"/>
</dbReference>